<dbReference type="SUPFAM" id="SSF46785">
    <property type="entry name" value="Winged helix' DNA-binding domain"/>
    <property type="match status" value="1"/>
</dbReference>
<organism evidence="1 2">
    <name type="scientific">Ancylobacter novellus</name>
    <name type="common">Thiobacillus novellus</name>
    <dbReference type="NCBI Taxonomy" id="921"/>
    <lineage>
        <taxon>Bacteria</taxon>
        <taxon>Pseudomonadati</taxon>
        <taxon>Pseudomonadota</taxon>
        <taxon>Alphaproteobacteria</taxon>
        <taxon>Hyphomicrobiales</taxon>
        <taxon>Xanthobacteraceae</taxon>
        <taxon>Ancylobacter</taxon>
    </lineage>
</organism>
<dbReference type="Gene3D" id="1.10.10.10">
    <property type="entry name" value="Winged helix-like DNA-binding domain superfamily/Winged helix DNA-binding domain"/>
    <property type="match status" value="1"/>
</dbReference>
<dbReference type="Proteomes" id="UP000248887">
    <property type="component" value="Unassembled WGS sequence"/>
</dbReference>
<gene>
    <name evidence="1" type="ORF">DI549_18435</name>
</gene>
<dbReference type="InterPro" id="IPR036388">
    <property type="entry name" value="WH-like_DNA-bd_sf"/>
</dbReference>
<dbReference type="EMBL" id="QFQD01000074">
    <property type="protein sequence ID" value="PZQ80018.1"/>
    <property type="molecule type" value="Genomic_DNA"/>
</dbReference>
<reference evidence="1 2" key="1">
    <citation type="submission" date="2017-08" db="EMBL/GenBank/DDBJ databases">
        <title>Infants hospitalized years apart are colonized by the same room-sourced microbial strains.</title>
        <authorList>
            <person name="Brooks B."/>
            <person name="Olm M.R."/>
            <person name="Firek B.A."/>
            <person name="Baker R."/>
            <person name="Thomas B.C."/>
            <person name="Morowitz M.J."/>
            <person name="Banfield J.F."/>
        </authorList>
    </citation>
    <scope>NUCLEOTIDE SEQUENCE [LARGE SCALE GENOMIC DNA]</scope>
    <source>
        <strain evidence="1">S2_005_001_R2_27</strain>
    </source>
</reference>
<evidence type="ECO:0000313" key="2">
    <source>
        <dbReference type="Proteomes" id="UP000248887"/>
    </source>
</evidence>
<dbReference type="AlphaFoldDB" id="A0A2W5QSC2"/>
<evidence type="ECO:0008006" key="3">
    <source>
        <dbReference type="Google" id="ProtNLM"/>
    </source>
</evidence>
<name>A0A2W5QSC2_ANCNO</name>
<comment type="caution">
    <text evidence="1">The sequence shown here is derived from an EMBL/GenBank/DDBJ whole genome shotgun (WGS) entry which is preliminary data.</text>
</comment>
<evidence type="ECO:0000313" key="1">
    <source>
        <dbReference type="EMBL" id="PZQ80018.1"/>
    </source>
</evidence>
<proteinExistence type="predicted"/>
<sequence>MNTASLPEAELQRSHDFVMASLFALRGTHDHKLIPIVLEQYAAGGEAVLPSHSLAARFGTSRRTICAARRRLVDAGFIRRVRVNDMRQNVYVPCLERADEYRAHLSAVEQRDAA</sequence>
<dbReference type="InterPro" id="IPR036390">
    <property type="entry name" value="WH_DNA-bd_sf"/>
</dbReference>
<protein>
    <recommendedName>
        <fullName evidence="3">Helix-turn-helix domain-containing protein</fullName>
    </recommendedName>
</protein>
<accession>A0A2W5QSC2</accession>